<evidence type="ECO:0000256" key="3">
    <source>
        <dbReference type="ARBA" id="ARBA00022801"/>
    </source>
</evidence>
<evidence type="ECO:0000256" key="10">
    <source>
        <dbReference type="SAM" id="Phobius"/>
    </source>
</evidence>
<evidence type="ECO:0000256" key="4">
    <source>
        <dbReference type="ARBA" id="ARBA00022912"/>
    </source>
</evidence>
<dbReference type="CDD" id="cd00144">
    <property type="entry name" value="MPP_PPP_family"/>
    <property type="match status" value="1"/>
</dbReference>
<organism evidence="12 13">
    <name type="scientific">Strongyloides stercoralis</name>
    <name type="common">Threadworm</name>
    <dbReference type="NCBI Taxonomy" id="6248"/>
    <lineage>
        <taxon>Eukaryota</taxon>
        <taxon>Metazoa</taxon>
        <taxon>Ecdysozoa</taxon>
        <taxon>Nematoda</taxon>
        <taxon>Chromadorea</taxon>
        <taxon>Rhabditida</taxon>
        <taxon>Tylenchina</taxon>
        <taxon>Panagrolaimomorpha</taxon>
        <taxon>Strongyloidoidea</taxon>
        <taxon>Strongyloididae</taxon>
        <taxon>Strongyloides</taxon>
    </lineage>
</organism>
<dbReference type="PANTHER" id="PTHR11668">
    <property type="entry name" value="SERINE/THREONINE PROTEIN PHOSPHATASE"/>
    <property type="match status" value="1"/>
</dbReference>
<comment type="similarity">
    <text evidence="8">Belongs to the PPP phosphatase family.</text>
</comment>
<feature type="region of interest" description="Disordered" evidence="9">
    <location>
        <begin position="412"/>
        <end position="445"/>
    </location>
</feature>
<evidence type="ECO:0000313" key="12">
    <source>
        <dbReference type="Proteomes" id="UP000035681"/>
    </source>
</evidence>
<evidence type="ECO:0000313" key="13">
    <source>
        <dbReference type="WBParaSite" id="TCONS_00004909.p1"/>
    </source>
</evidence>
<dbReference type="PRINTS" id="PR00114">
    <property type="entry name" value="STPHPHTASE"/>
</dbReference>
<dbReference type="GO" id="GO:0046872">
    <property type="term" value="F:metal ion binding"/>
    <property type="evidence" value="ECO:0007669"/>
    <property type="project" value="UniProtKB-KW"/>
</dbReference>
<keyword evidence="10" id="KW-0472">Membrane</keyword>
<evidence type="ECO:0000259" key="11">
    <source>
        <dbReference type="PROSITE" id="PS00125"/>
    </source>
</evidence>
<evidence type="ECO:0000256" key="8">
    <source>
        <dbReference type="RuleBase" id="RU004273"/>
    </source>
</evidence>
<keyword evidence="10" id="KW-0812">Transmembrane</keyword>
<sequence>APSQDNNFDYNMNDNYYLKNKNYYYEPRVFLNTLHCNQRSRSYNNDNREYHQPSLFNYPPHKKNNEDYFIFNRNTISHSTLPTKYFSTHPLTNEGGRQKFVKKSIINSIRFAPTTTTIDAANRLHSKPLNTNESYLSNTFLKNPPQWKGHQRGNSRFYQSNNFNKNKRCSSYDNIYSRYNNNNNNNNRPINLYSYSPRNLFRYIYIEPRNEDHKNHLSKHVEMSKVDYFNKNRLGKFHNNEDSTSNDNDQERCYYKDSVKKDVAKKNTKQYMVYFCCLSFKWPPWRIEQLPQNDGTSNYEVTGNNYNHIGRSKEKYNKNMTDMSSRNLYNNFSDFFHFFNYVYIFIVTCISSFLLIFCTSGKPRDIGDSQTFGEKKLNLLESLTSTNEKKNMDSKNKLKKLLKSVNGNLKNDMVNGVDNNENGEKNKVKKTKKTGKKDVNMSSDISTDSASVLKDSATSIANLNEEILSINSVMSSLQIERVIDGIEYYKNKPLVEKVISNNKPKIGSTILYNTNDDVTLSEVIKEKNQPQNEELLGRSPQNLDILSRMILNGPKKFSFTYSELLNLLSTATTIFESESSLLSCPIPCVVYGDIHGQYSDLFRWFQINGWPYNTRTVFLGDFVDRGTHGIEVLALLCAFKIKFPKNIYIIRGNHEEEALNKHYSFYDEVLLRYGKVNGQEMYKAFKRLFSYLPLAVLIGKKVLAMHGGLSPKLTSLKCIEEIKRPIIDFKINTLPCDLVWSDPNNTSKDSGFLPNFNRDPINSVGQLFGKKAIESTFQKLNIDMVIRGHQVPLKGSSLFLDGKIMTLFSAPGYRGKSSETINYGASCCIDEDFIITLKKIKVTKKYRDNRKAEVALQTKRRKLNIKMSINSNSESEKSDSQKA</sequence>
<keyword evidence="3 8" id="KW-0378">Hydrolase</keyword>
<reference evidence="13" key="1">
    <citation type="submission" date="2024-02" db="UniProtKB">
        <authorList>
            <consortium name="WormBaseParasite"/>
        </authorList>
    </citation>
    <scope>IDENTIFICATION</scope>
</reference>
<dbReference type="InterPro" id="IPR006186">
    <property type="entry name" value="Ser/Thr-sp_prot-phosphatase"/>
</dbReference>
<dbReference type="Gene3D" id="3.60.21.10">
    <property type="match status" value="1"/>
</dbReference>
<dbReference type="PROSITE" id="PS00125">
    <property type="entry name" value="SER_THR_PHOSPHATASE"/>
    <property type="match status" value="1"/>
</dbReference>
<comment type="catalytic activity">
    <reaction evidence="6">
        <text>O-phospho-L-seryl-[protein] + H2O = L-seryl-[protein] + phosphate</text>
        <dbReference type="Rhea" id="RHEA:20629"/>
        <dbReference type="Rhea" id="RHEA-COMP:9863"/>
        <dbReference type="Rhea" id="RHEA-COMP:11604"/>
        <dbReference type="ChEBI" id="CHEBI:15377"/>
        <dbReference type="ChEBI" id="CHEBI:29999"/>
        <dbReference type="ChEBI" id="CHEBI:43474"/>
        <dbReference type="ChEBI" id="CHEBI:83421"/>
        <dbReference type="EC" id="3.1.3.16"/>
    </reaction>
</comment>
<evidence type="ECO:0000256" key="7">
    <source>
        <dbReference type="ARBA" id="ARBA00048336"/>
    </source>
</evidence>
<keyword evidence="2" id="KW-0479">Metal-binding</keyword>
<evidence type="ECO:0000256" key="1">
    <source>
        <dbReference type="ARBA" id="ARBA00001936"/>
    </source>
</evidence>
<dbReference type="Proteomes" id="UP000035681">
    <property type="component" value="Unplaced"/>
</dbReference>
<dbReference type="AlphaFoldDB" id="A0AAF5D197"/>
<accession>A0AAF5D197</accession>
<evidence type="ECO:0000256" key="2">
    <source>
        <dbReference type="ARBA" id="ARBA00022723"/>
    </source>
</evidence>
<dbReference type="GO" id="GO:0005634">
    <property type="term" value="C:nucleus"/>
    <property type="evidence" value="ECO:0007669"/>
    <property type="project" value="TreeGrafter"/>
</dbReference>
<dbReference type="SMART" id="SM00156">
    <property type="entry name" value="PP2Ac"/>
    <property type="match status" value="1"/>
</dbReference>
<comment type="cofactor">
    <cofactor evidence="1">
        <name>Mn(2+)</name>
        <dbReference type="ChEBI" id="CHEBI:29035"/>
    </cofactor>
</comment>
<dbReference type="InterPro" id="IPR004843">
    <property type="entry name" value="Calcineurin-like_PHP"/>
</dbReference>
<feature type="transmembrane region" description="Helical" evidence="10">
    <location>
        <begin position="335"/>
        <end position="357"/>
    </location>
</feature>
<dbReference type="Pfam" id="PF00149">
    <property type="entry name" value="Metallophos"/>
    <property type="match status" value="1"/>
</dbReference>
<dbReference type="InterPro" id="IPR050341">
    <property type="entry name" value="PP1_catalytic_subunit"/>
</dbReference>
<keyword evidence="12" id="KW-1185">Reference proteome</keyword>
<feature type="domain" description="Serine/threonine specific protein phosphatases" evidence="11">
    <location>
        <begin position="650"/>
        <end position="655"/>
    </location>
</feature>
<dbReference type="EC" id="3.1.3.16" evidence="8"/>
<dbReference type="InterPro" id="IPR029052">
    <property type="entry name" value="Metallo-depent_PP-like"/>
</dbReference>
<dbReference type="GO" id="GO:0005737">
    <property type="term" value="C:cytoplasm"/>
    <property type="evidence" value="ECO:0007669"/>
    <property type="project" value="TreeGrafter"/>
</dbReference>
<dbReference type="WBParaSite" id="TCONS_00004909.p1">
    <property type="protein sequence ID" value="TCONS_00004909.p1"/>
    <property type="gene ID" value="XLOC_003133"/>
</dbReference>
<keyword evidence="4" id="KW-0904">Protein phosphatase</keyword>
<comment type="catalytic activity">
    <reaction evidence="7 8">
        <text>O-phospho-L-threonyl-[protein] + H2O = L-threonyl-[protein] + phosphate</text>
        <dbReference type="Rhea" id="RHEA:47004"/>
        <dbReference type="Rhea" id="RHEA-COMP:11060"/>
        <dbReference type="Rhea" id="RHEA-COMP:11605"/>
        <dbReference type="ChEBI" id="CHEBI:15377"/>
        <dbReference type="ChEBI" id="CHEBI:30013"/>
        <dbReference type="ChEBI" id="CHEBI:43474"/>
        <dbReference type="ChEBI" id="CHEBI:61977"/>
        <dbReference type="EC" id="3.1.3.16"/>
    </reaction>
</comment>
<evidence type="ECO:0000256" key="5">
    <source>
        <dbReference type="ARBA" id="ARBA00023211"/>
    </source>
</evidence>
<proteinExistence type="inferred from homology"/>
<dbReference type="SUPFAM" id="SSF56300">
    <property type="entry name" value="Metallo-dependent phosphatases"/>
    <property type="match status" value="1"/>
</dbReference>
<keyword evidence="10" id="KW-1133">Transmembrane helix</keyword>
<evidence type="ECO:0000256" key="6">
    <source>
        <dbReference type="ARBA" id="ARBA00047761"/>
    </source>
</evidence>
<protein>
    <recommendedName>
        <fullName evidence="8">Serine/threonine-protein phosphatase</fullName>
        <ecNumber evidence="8">3.1.3.16</ecNumber>
    </recommendedName>
</protein>
<keyword evidence="5" id="KW-0464">Manganese</keyword>
<dbReference type="PANTHER" id="PTHR11668:SF300">
    <property type="entry name" value="SERINE_THREONINE-PROTEIN PHOSPHATASE"/>
    <property type="match status" value="1"/>
</dbReference>
<evidence type="ECO:0000256" key="9">
    <source>
        <dbReference type="SAM" id="MobiDB-lite"/>
    </source>
</evidence>
<dbReference type="GO" id="GO:0004722">
    <property type="term" value="F:protein serine/threonine phosphatase activity"/>
    <property type="evidence" value="ECO:0007669"/>
    <property type="project" value="UniProtKB-EC"/>
</dbReference>
<name>A0AAF5D197_STRER</name>